<comment type="caution">
    <text evidence="1">The sequence shown here is derived from an EMBL/GenBank/DDBJ whole genome shotgun (WGS) entry which is preliminary data.</text>
</comment>
<dbReference type="EMBL" id="LKHV02000001">
    <property type="protein sequence ID" value="MCS5707347.1"/>
    <property type="molecule type" value="Genomic_DNA"/>
</dbReference>
<accession>A0A0Q9Y963</accession>
<reference evidence="2" key="3">
    <citation type="submission" date="2021-06" db="EMBL/GenBank/DDBJ databases">
        <title>Genomic Description and Analysis of Intracellular Bacteria, Candidatus Berkiella cookevillensis and Candidatus Berkiella aquae.</title>
        <authorList>
            <person name="Kidane D.T."/>
            <person name="Mehari Y.T."/>
            <person name="Rice F.C."/>
            <person name="Arivett B.A."/>
            <person name="Farone A.L."/>
            <person name="Berk S.G."/>
            <person name="Farone M.B."/>
        </authorList>
    </citation>
    <scope>NUCLEOTIDE SEQUENCE</scope>
    <source>
        <strain evidence="2">CC99</strain>
    </source>
</reference>
<keyword evidence="3" id="KW-1185">Reference proteome</keyword>
<gene>
    <name evidence="2" type="ORF">CC99x_000370</name>
    <name evidence="1" type="ORF">CC99x_02460</name>
</gene>
<organism evidence="1">
    <name type="scientific">Candidatus Berkiella cookevillensis</name>
    <dbReference type="NCBI Taxonomy" id="437022"/>
    <lineage>
        <taxon>Bacteria</taxon>
        <taxon>Pseudomonadati</taxon>
        <taxon>Pseudomonadota</taxon>
        <taxon>Gammaproteobacteria</taxon>
        <taxon>Candidatus Berkiellales</taxon>
        <taxon>Candidatus Berkiellaceae</taxon>
        <taxon>Candidatus Berkiella</taxon>
    </lineage>
</organism>
<reference evidence="1" key="1">
    <citation type="submission" date="2015-09" db="EMBL/GenBank/DDBJ databases">
        <title>Draft Genome Sequences of Two Novel Amoeba-resistant Intranuclear Bacteria, Candidatus Berkiella cookevillensis and Candidatus Berkiella aquae.</title>
        <authorList>
            <person name="Mehari Y.T."/>
            <person name="Arivett B.A."/>
            <person name="Farone A.L."/>
            <person name="Gunderson J.H."/>
            <person name="Farone M.B."/>
        </authorList>
    </citation>
    <scope>NUCLEOTIDE SEQUENCE [LARGE SCALE GENOMIC DNA]</scope>
    <source>
        <strain evidence="1">CC99</strain>
    </source>
</reference>
<sequence length="132" mass="15833">MIENIATLIEPKQEDKGIEELCILEINNQRLQVFDSWGNMHPLYFGKKYKVELILVQLDYEEPEIQNFDHNEAKQIGSTFFYDLYGRVENGIFIVGNFKFEWEDFEDDPMYENKFVKLHVDRIIVDFLEELD</sequence>
<name>A0A0Q9Y963_9GAMM</name>
<dbReference type="AlphaFoldDB" id="A0A0Q9Y963"/>
<reference evidence="2" key="2">
    <citation type="journal article" date="2016" name="Genome Announc.">
        <title>Draft Genome Sequences of Two Novel Amoeba-Resistant Intranuclear Bacteria, 'Candidatus Berkiella cookevillensis' and 'Candidatus Berkiella aquae'.</title>
        <authorList>
            <person name="Mehari Y.T."/>
            <person name="Arivett B.A."/>
            <person name="Farone A.L."/>
            <person name="Gunderson J.H."/>
            <person name="Farone M.B."/>
        </authorList>
    </citation>
    <scope>NUCLEOTIDE SEQUENCE</scope>
    <source>
        <strain evidence="2">CC99</strain>
    </source>
</reference>
<protein>
    <submittedName>
        <fullName evidence="1">Uncharacterized protein</fullName>
    </submittedName>
</protein>
<evidence type="ECO:0000313" key="1">
    <source>
        <dbReference type="EMBL" id="KRG17312.1"/>
    </source>
</evidence>
<dbReference type="EMBL" id="LKHV01000019">
    <property type="protein sequence ID" value="KRG17312.1"/>
    <property type="molecule type" value="Genomic_DNA"/>
</dbReference>
<proteinExistence type="predicted"/>
<dbReference type="OrthoDB" id="1248892at2"/>
<dbReference type="STRING" id="437022.CC99x_02460"/>
<evidence type="ECO:0000313" key="3">
    <source>
        <dbReference type="Proteomes" id="UP000051494"/>
    </source>
</evidence>
<dbReference type="Proteomes" id="UP000051494">
    <property type="component" value="Unassembled WGS sequence"/>
</dbReference>
<dbReference type="RefSeq" id="WP_057625545.1">
    <property type="nucleotide sequence ID" value="NZ_LKHV02000001.1"/>
</dbReference>
<evidence type="ECO:0000313" key="2">
    <source>
        <dbReference type="EMBL" id="MCS5707347.1"/>
    </source>
</evidence>